<dbReference type="EC" id="3.5.1.2" evidence="3 7"/>
<feature type="binding site" evidence="7">
    <location>
        <position position="243"/>
    </location>
    <ligand>
        <name>substrate</name>
    </ligand>
</feature>
<dbReference type="GO" id="GO:0006537">
    <property type="term" value="P:glutamate biosynthetic process"/>
    <property type="evidence" value="ECO:0007669"/>
    <property type="project" value="TreeGrafter"/>
</dbReference>
<evidence type="ECO:0000256" key="7">
    <source>
        <dbReference type="HAMAP-Rule" id="MF_00313"/>
    </source>
</evidence>
<dbReference type="RefSeq" id="WP_076772243.1">
    <property type="nucleotide sequence ID" value="NZ_CP102778.1"/>
</dbReference>
<dbReference type="InterPro" id="IPR015868">
    <property type="entry name" value="Glutaminase"/>
</dbReference>
<evidence type="ECO:0000256" key="6">
    <source>
        <dbReference type="ARBA" id="ARBA00070405"/>
    </source>
</evidence>
<evidence type="ECO:0000259" key="8">
    <source>
        <dbReference type="PROSITE" id="PS50801"/>
    </source>
</evidence>
<dbReference type="HAMAP" id="MF_00313">
    <property type="entry name" value="Glutaminase"/>
    <property type="match status" value="1"/>
</dbReference>
<dbReference type="Gene3D" id="3.40.710.10">
    <property type="entry name" value="DD-peptidase/beta-lactamase superfamily"/>
    <property type="match status" value="1"/>
</dbReference>
<dbReference type="PROSITE" id="PS50801">
    <property type="entry name" value="STAS"/>
    <property type="match status" value="1"/>
</dbReference>
<dbReference type="InterPro" id="IPR012338">
    <property type="entry name" value="Beta-lactam/transpept-like"/>
</dbReference>
<dbReference type="PANTHER" id="PTHR12544:SF29">
    <property type="entry name" value="GLUTAMINASE"/>
    <property type="match status" value="1"/>
</dbReference>
<dbReference type="EMBL" id="JASOOY020000011">
    <property type="protein sequence ID" value="MEO3716674.1"/>
    <property type="molecule type" value="Genomic_DNA"/>
</dbReference>
<dbReference type="AlphaFoldDB" id="A0AAW9SHK8"/>
<dbReference type="SUPFAM" id="SSF52091">
    <property type="entry name" value="SpoIIaa-like"/>
    <property type="match status" value="1"/>
</dbReference>
<comment type="caution">
    <text evidence="9">The sequence shown here is derived from an EMBL/GenBank/DDBJ whole genome shotgun (WGS) entry which is preliminary data.</text>
</comment>
<sequence length="416" mass="44695">MKTPIKDYLSEIVESVRPDESGEVADYIPTLAEANPDRLALAMTTVSGRTYTAGDTDTEFTIQSMSKPFAYAAAITEHGKDKIDSIVGTEPSGEAFNELSLEQGTHRPKNPMINVGALAINQFVCQPGANWKTRTKHMVELLSTLAGRKLRVDYDAYESEMDSAHRNMSIAHMLAAYGFIETTPHDAVRGYTAQCSVLVNTRDVAMMTAVLANGGVNPVTNQTVLGRSVVRRVLSVMAIAGMYDEAGEWFTEVGIPAKSGVAGGLLGALPGQAGLAAFSPRLNDHGNSVRSIAIFRKLSEDLGLHLMDADAIGSRALRGTRVSNGRSIIEIQGPVNFTAAEIVLNRLATSTPSESEVVFDVSRVGVVNPVGRTLILEAMRRLSHEGKEILFYDPEGVLPNPDMGEGLLPVILQDAP</sequence>
<dbReference type="NCBIfam" id="TIGR03814">
    <property type="entry name" value="Gln_ase"/>
    <property type="match status" value="1"/>
</dbReference>
<evidence type="ECO:0000256" key="2">
    <source>
        <dbReference type="ARBA" id="ARBA00011881"/>
    </source>
</evidence>
<feature type="binding site" evidence="7">
    <location>
        <position position="191"/>
    </location>
    <ligand>
        <name>substrate</name>
    </ligand>
</feature>
<protein>
    <recommendedName>
        <fullName evidence="6 7">Glutaminase</fullName>
        <ecNumber evidence="3 7">3.5.1.2</ecNumber>
    </recommendedName>
</protein>
<keyword evidence="4 7" id="KW-0378">Hydrolase</keyword>
<dbReference type="InterPro" id="IPR036513">
    <property type="entry name" value="STAS_dom_sf"/>
</dbReference>
<comment type="similarity">
    <text evidence="1 7">Belongs to the glutaminase family.</text>
</comment>
<dbReference type="InterPro" id="IPR002645">
    <property type="entry name" value="STAS_dom"/>
</dbReference>
<feature type="binding site" evidence="7">
    <location>
        <position position="167"/>
    </location>
    <ligand>
        <name>substrate</name>
    </ligand>
</feature>
<dbReference type="GO" id="GO:0006543">
    <property type="term" value="P:L-glutamine catabolic process"/>
    <property type="evidence" value="ECO:0007669"/>
    <property type="project" value="TreeGrafter"/>
</dbReference>
<keyword evidence="7" id="KW-0007">Acetylation</keyword>
<reference evidence="9" key="1">
    <citation type="submission" date="2023-05" db="EMBL/GenBank/DDBJ databases">
        <authorList>
            <person name="Du J."/>
        </authorList>
    </citation>
    <scope>NUCLEOTIDE SEQUENCE</scope>
    <source>
        <strain evidence="9">UMB1064</strain>
    </source>
</reference>
<dbReference type="NCBIfam" id="NF002134">
    <property type="entry name" value="PRK00971.1-4"/>
    <property type="match status" value="1"/>
</dbReference>
<feature type="binding site" evidence="7">
    <location>
        <position position="261"/>
    </location>
    <ligand>
        <name>substrate</name>
    </ligand>
</feature>
<comment type="subunit">
    <text evidence="2 7">Homotetramer.</text>
</comment>
<evidence type="ECO:0000256" key="1">
    <source>
        <dbReference type="ARBA" id="ARBA00011076"/>
    </source>
</evidence>
<feature type="binding site" evidence="7">
    <location>
        <position position="114"/>
    </location>
    <ligand>
        <name>substrate</name>
    </ligand>
</feature>
<organism evidence="9 10">
    <name type="scientific">Corynebacterium amycolatum</name>
    <dbReference type="NCBI Taxonomy" id="43765"/>
    <lineage>
        <taxon>Bacteria</taxon>
        <taxon>Bacillati</taxon>
        <taxon>Actinomycetota</taxon>
        <taxon>Actinomycetes</taxon>
        <taxon>Mycobacteriales</taxon>
        <taxon>Corynebacteriaceae</taxon>
        <taxon>Corynebacterium</taxon>
    </lineage>
</organism>
<feature type="binding site" evidence="7">
    <location>
        <position position="160"/>
    </location>
    <ligand>
        <name>substrate</name>
    </ligand>
</feature>
<feature type="domain" description="STAS" evidence="8">
    <location>
        <begin position="316"/>
        <end position="391"/>
    </location>
</feature>
<comment type="catalytic activity">
    <reaction evidence="5 7">
        <text>L-glutamine + H2O = L-glutamate + NH4(+)</text>
        <dbReference type="Rhea" id="RHEA:15889"/>
        <dbReference type="ChEBI" id="CHEBI:15377"/>
        <dbReference type="ChEBI" id="CHEBI:28938"/>
        <dbReference type="ChEBI" id="CHEBI:29985"/>
        <dbReference type="ChEBI" id="CHEBI:58359"/>
        <dbReference type="EC" id="3.5.1.2"/>
    </reaction>
</comment>
<reference evidence="9" key="2">
    <citation type="submission" date="2024-05" db="EMBL/GenBank/DDBJ databases">
        <authorList>
            <person name="Wolfe A."/>
        </authorList>
    </citation>
    <scope>NUCLEOTIDE SEQUENCE</scope>
    <source>
        <strain evidence="9">UMB1064</strain>
    </source>
</reference>
<evidence type="ECO:0000256" key="3">
    <source>
        <dbReference type="ARBA" id="ARBA00012918"/>
    </source>
</evidence>
<evidence type="ECO:0000256" key="4">
    <source>
        <dbReference type="ARBA" id="ARBA00022801"/>
    </source>
</evidence>
<evidence type="ECO:0000313" key="10">
    <source>
        <dbReference type="Proteomes" id="UP001223646"/>
    </source>
</evidence>
<gene>
    <name evidence="7" type="primary">glsA</name>
    <name evidence="9" type="ORF">QP460_003605</name>
</gene>
<feature type="binding site" evidence="7">
    <location>
        <position position="64"/>
    </location>
    <ligand>
        <name>substrate</name>
    </ligand>
</feature>
<evidence type="ECO:0000256" key="5">
    <source>
        <dbReference type="ARBA" id="ARBA00049534"/>
    </source>
</evidence>
<dbReference type="Proteomes" id="UP001223646">
    <property type="component" value="Unassembled WGS sequence"/>
</dbReference>
<evidence type="ECO:0000313" key="9">
    <source>
        <dbReference type="EMBL" id="MEO3716674.1"/>
    </source>
</evidence>
<accession>A0AAW9SHK8</accession>
<dbReference type="PANTHER" id="PTHR12544">
    <property type="entry name" value="GLUTAMINASE"/>
    <property type="match status" value="1"/>
</dbReference>
<name>A0AAW9SHK8_CORAY</name>
<dbReference type="Pfam" id="PF04960">
    <property type="entry name" value="Glutaminase"/>
    <property type="match status" value="1"/>
</dbReference>
<dbReference type="SUPFAM" id="SSF56601">
    <property type="entry name" value="beta-lactamase/transpeptidase-like"/>
    <property type="match status" value="1"/>
</dbReference>
<proteinExistence type="inferred from homology"/>
<dbReference type="FunFam" id="3.40.710.10:FF:000005">
    <property type="entry name" value="Glutaminase"/>
    <property type="match status" value="1"/>
</dbReference>
<dbReference type="Gene3D" id="3.30.750.24">
    <property type="entry name" value="STAS domain"/>
    <property type="match status" value="1"/>
</dbReference>
<dbReference type="GO" id="GO:0004359">
    <property type="term" value="F:glutaminase activity"/>
    <property type="evidence" value="ECO:0007669"/>
    <property type="project" value="UniProtKB-UniRule"/>
</dbReference>